<accession>A0ABR7Q822</accession>
<keyword evidence="2" id="KW-1185">Reference proteome</keyword>
<evidence type="ECO:0000313" key="1">
    <source>
        <dbReference type="EMBL" id="MBC8754583.1"/>
    </source>
</evidence>
<gene>
    <name evidence="1" type="ORF">H2O64_07850</name>
</gene>
<dbReference type="EMBL" id="JACGWS010000004">
    <property type="protein sequence ID" value="MBC8754583.1"/>
    <property type="molecule type" value="Genomic_DNA"/>
</dbReference>
<dbReference type="RefSeq" id="WP_187561635.1">
    <property type="nucleotide sequence ID" value="NZ_JACGWS010000004.1"/>
</dbReference>
<reference evidence="1 2" key="1">
    <citation type="submission" date="2020-07" db="EMBL/GenBank/DDBJ databases">
        <title>Description of Kordia aestuariivivens sp. nov., isolated from a tidal flat.</title>
        <authorList>
            <person name="Park S."/>
            <person name="Yoon J.-H."/>
        </authorList>
    </citation>
    <scope>NUCLEOTIDE SEQUENCE [LARGE SCALE GENOMIC DNA]</scope>
    <source>
        <strain evidence="1 2">YSTF-M3</strain>
    </source>
</reference>
<name>A0ABR7Q822_9FLAO</name>
<proteinExistence type="predicted"/>
<protein>
    <recommendedName>
        <fullName evidence="3">Natural product</fullName>
    </recommendedName>
</protein>
<dbReference type="Proteomes" id="UP000619238">
    <property type="component" value="Unassembled WGS sequence"/>
</dbReference>
<evidence type="ECO:0000313" key="2">
    <source>
        <dbReference type="Proteomes" id="UP000619238"/>
    </source>
</evidence>
<organism evidence="1 2">
    <name type="scientific">Kordia aestuariivivens</name>
    <dbReference type="NCBI Taxonomy" id="2759037"/>
    <lineage>
        <taxon>Bacteria</taxon>
        <taxon>Pseudomonadati</taxon>
        <taxon>Bacteroidota</taxon>
        <taxon>Flavobacteriia</taxon>
        <taxon>Flavobacteriales</taxon>
        <taxon>Flavobacteriaceae</taxon>
        <taxon>Kordia</taxon>
    </lineage>
</organism>
<evidence type="ECO:0008006" key="3">
    <source>
        <dbReference type="Google" id="ProtNLM"/>
    </source>
</evidence>
<comment type="caution">
    <text evidence="1">The sequence shown here is derived from an EMBL/GenBank/DDBJ whole genome shotgun (WGS) entry which is preliminary data.</text>
</comment>
<sequence length="59" mass="6557">MKNKKTNRKLNFKKIKVSELGTSSIKGGGSLFTCYCCTSDHCPNSEDQCETIRGNTCFC</sequence>